<evidence type="ECO:0000313" key="1">
    <source>
        <dbReference type="EMBL" id="KAK4208980.1"/>
    </source>
</evidence>
<dbReference type="AlphaFoldDB" id="A0AAN6XYH4"/>
<proteinExistence type="predicted"/>
<organism evidence="1 2">
    <name type="scientific">Rhypophila decipiens</name>
    <dbReference type="NCBI Taxonomy" id="261697"/>
    <lineage>
        <taxon>Eukaryota</taxon>
        <taxon>Fungi</taxon>
        <taxon>Dikarya</taxon>
        <taxon>Ascomycota</taxon>
        <taxon>Pezizomycotina</taxon>
        <taxon>Sordariomycetes</taxon>
        <taxon>Sordariomycetidae</taxon>
        <taxon>Sordariales</taxon>
        <taxon>Naviculisporaceae</taxon>
        <taxon>Rhypophila</taxon>
    </lineage>
</organism>
<gene>
    <name evidence="1" type="ORF">QBC37DRAFT_443604</name>
</gene>
<dbReference type="EMBL" id="MU858220">
    <property type="protein sequence ID" value="KAK4208980.1"/>
    <property type="molecule type" value="Genomic_DNA"/>
</dbReference>
<dbReference type="Proteomes" id="UP001301769">
    <property type="component" value="Unassembled WGS sequence"/>
</dbReference>
<name>A0AAN6XYH4_9PEZI</name>
<sequence length="292" mass="32231">MLAFPRFTGLSRPPSTATPAFFTWKNCTNWKQRNFNTISHIYGLTVYPNQVPIVLGGSKGVPPGLFSKDVAGRVDPVGDFKGFDDSIEYFFALAPLPQGNPLQAAITSYKITEFSTQCKDVAASVVHLYCSVVDGPDAGKVLPPLKQIAFWKFDDKGAVLRYDAIIPNLNAWVILATGVPVFGPTEAQLASIQQICFITMSRCHGPNQQWDSMEQCVETLSRKPYGNYDEAWGDNIACRSIHLVLTQTRPDHHCPHVGPTGGGKCIDVNYPDDYFNDQELFGDPVGETFMCK</sequence>
<protein>
    <submittedName>
        <fullName evidence="1">Uncharacterized protein</fullName>
    </submittedName>
</protein>
<reference evidence="1" key="2">
    <citation type="submission" date="2023-05" db="EMBL/GenBank/DDBJ databases">
        <authorList>
            <consortium name="Lawrence Berkeley National Laboratory"/>
            <person name="Steindorff A."/>
            <person name="Hensen N."/>
            <person name="Bonometti L."/>
            <person name="Westerberg I."/>
            <person name="Brannstrom I.O."/>
            <person name="Guillou S."/>
            <person name="Cros-Aarteil S."/>
            <person name="Calhoun S."/>
            <person name="Haridas S."/>
            <person name="Kuo A."/>
            <person name="Mondo S."/>
            <person name="Pangilinan J."/>
            <person name="Riley R."/>
            <person name="Labutti K."/>
            <person name="Andreopoulos B."/>
            <person name="Lipzen A."/>
            <person name="Chen C."/>
            <person name="Yanf M."/>
            <person name="Daum C."/>
            <person name="Ng V."/>
            <person name="Clum A."/>
            <person name="Ohm R."/>
            <person name="Martin F."/>
            <person name="Silar P."/>
            <person name="Natvig D."/>
            <person name="Lalanne C."/>
            <person name="Gautier V."/>
            <person name="Ament-Velasquez S.L."/>
            <person name="Kruys A."/>
            <person name="Hutchinson M.I."/>
            <person name="Powell A.J."/>
            <person name="Barry K."/>
            <person name="Miller A.N."/>
            <person name="Grigoriev I.V."/>
            <person name="Debuchy R."/>
            <person name="Gladieux P."/>
            <person name="Thoren M.H."/>
            <person name="Johannesson H."/>
        </authorList>
    </citation>
    <scope>NUCLEOTIDE SEQUENCE</scope>
    <source>
        <strain evidence="1">PSN293</strain>
    </source>
</reference>
<reference evidence="1" key="1">
    <citation type="journal article" date="2023" name="Mol. Phylogenet. Evol.">
        <title>Genome-scale phylogeny and comparative genomics of the fungal order Sordariales.</title>
        <authorList>
            <person name="Hensen N."/>
            <person name="Bonometti L."/>
            <person name="Westerberg I."/>
            <person name="Brannstrom I.O."/>
            <person name="Guillou S."/>
            <person name="Cros-Aarteil S."/>
            <person name="Calhoun S."/>
            <person name="Haridas S."/>
            <person name="Kuo A."/>
            <person name="Mondo S."/>
            <person name="Pangilinan J."/>
            <person name="Riley R."/>
            <person name="LaButti K."/>
            <person name="Andreopoulos B."/>
            <person name="Lipzen A."/>
            <person name="Chen C."/>
            <person name="Yan M."/>
            <person name="Daum C."/>
            <person name="Ng V."/>
            <person name="Clum A."/>
            <person name="Steindorff A."/>
            <person name="Ohm R.A."/>
            <person name="Martin F."/>
            <person name="Silar P."/>
            <person name="Natvig D.O."/>
            <person name="Lalanne C."/>
            <person name="Gautier V."/>
            <person name="Ament-Velasquez S.L."/>
            <person name="Kruys A."/>
            <person name="Hutchinson M.I."/>
            <person name="Powell A.J."/>
            <person name="Barry K."/>
            <person name="Miller A.N."/>
            <person name="Grigoriev I.V."/>
            <person name="Debuchy R."/>
            <person name="Gladieux P."/>
            <person name="Hiltunen Thoren M."/>
            <person name="Johannesson H."/>
        </authorList>
    </citation>
    <scope>NUCLEOTIDE SEQUENCE</scope>
    <source>
        <strain evidence="1">PSN293</strain>
    </source>
</reference>
<keyword evidence="2" id="KW-1185">Reference proteome</keyword>
<evidence type="ECO:0000313" key="2">
    <source>
        <dbReference type="Proteomes" id="UP001301769"/>
    </source>
</evidence>
<comment type="caution">
    <text evidence="1">The sequence shown here is derived from an EMBL/GenBank/DDBJ whole genome shotgun (WGS) entry which is preliminary data.</text>
</comment>
<accession>A0AAN6XYH4</accession>